<dbReference type="RefSeq" id="WP_207397260.1">
    <property type="nucleotide sequence ID" value="NZ_JABRWO010000008.1"/>
</dbReference>
<gene>
    <name evidence="2" type="ORF">HOV93_30170</name>
</gene>
<feature type="chain" id="PRO_5030684359" description="Carboxypeptidase regulatory-like domain-containing protein" evidence="1">
    <location>
        <begin position="24"/>
        <end position="133"/>
    </location>
</feature>
<evidence type="ECO:0000313" key="3">
    <source>
        <dbReference type="Proteomes" id="UP000551616"/>
    </source>
</evidence>
<reference evidence="2 3" key="1">
    <citation type="submission" date="2020-05" db="EMBL/GenBank/DDBJ databases">
        <title>Bremerella alba sp. nov., a novel planctomycete isolated from the surface of the macroalga Fucus spiralis.</title>
        <authorList>
            <person name="Godinho O."/>
            <person name="Botelho R."/>
            <person name="Albuquerque L."/>
            <person name="Wiegand S."/>
            <person name="Da Costa M.S."/>
            <person name="Lobo-Da-Cunha A."/>
            <person name="Jogler C."/>
            <person name="Lage O.M."/>
        </authorList>
    </citation>
    <scope>NUCLEOTIDE SEQUENCE [LARGE SCALE GENOMIC DNA]</scope>
    <source>
        <strain evidence="2 3">FF15</strain>
    </source>
</reference>
<protein>
    <recommendedName>
        <fullName evidence="4">Carboxypeptidase regulatory-like domain-containing protein</fullName>
    </recommendedName>
</protein>
<evidence type="ECO:0008006" key="4">
    <source>
        <dbReference type="Google" id="ProtNLM"/>
    </source>
</evidence>
<evidence type="ECO:0000256" key="1">
    <source>
        <dbReference type="SAM" id="SignalP"/>
    </source>
</evidence>
<dbReference type="EMBL" id="JABRWO010000008">
    <property type="protein sequence ID" value="MBA2115831.1"/>
    <property type="molecule type" value="Genomic_DNA"/>
</dbReference>
<sequence>MKFLTLFLVCAGMTSLGCGSSNAPGMIDVDGVVTLDGAPIEEGKILFRQVDGDQRAFATDIVNGTYQLQSLQGNTRVEIRASRIIPGKFDMSNGTPEPMGEMYIPKRYNKDSDLTATINSDQDNQFNFELTSK</sequence>
<dbReference type="AlphaFoldDB" id="A0A7V8V6M0"/>
<keyword evidence="3" id="KW-1185">Reference proteome</keyword>
<feature type="signal peptide" evidence="1">
    <location>
        <begin position="1"/>
        <end position="23"/>
    </location>
</feature>
<dbReference type="Proteomes" id="UP000551616">
    <property type="component" value="Unassembled WGS sequence"/>
</dbReference>
<organism evidence="2 3">
    <name type="scientific">Bremerella alba</name>
    <dbReference type="NCBI Taxonomy" id="980252"/>
    <lineage>
        <taxon>Bacteria</taxon>
        <taxon>Pseudomonadati</taxon>
        <taxon>Planctomycetota</taxon>
        <taxon>Planctomycetia</taxon>
        <taxon>Pirellulales</taxon>
        <taxon>Pirellulaceae</taxon>
        <taxon>Bremerella</taxon>
    </lineage>
</organism>
<keyword evidence="1" id="KW-0732">Signal</keyword>
<proteinExistence type="predicted"/>
<name>A0A7V8V6M0_9BACT</name>
<dbReference type="PROSITE" id="PS51257">
    <property type="entry name" value="PROKAR_LIPOPROTEIN"/>
    <property type="match status" value="1"/>
</dbReference>
<evidence type="ECO:0000313" key="2">
    <source>
        <dbReference type="EMBL" id="MBA2115831.1"/>
    </source>
</evidence>
<comment type="caution">
    <text evidence="2">The sequence shown here is derived from an EMBL/GenBank/DDBJ whole genome shotgun (WGS) entry which is preliminary data.</text>
</comment>
<accession>A0A7V8V6M0</accession>